<feature type="transmembrane region" description="Helical" evidence="9">
    <location>
        <begin position="12"/>
        <end position="32"/>
    </location>
</feature>
<proteinExistence type="inferred from homology"/>
<dbReference type="EMBL" id="CP099959">
    <property type="protein sequence ID" value="XCC57168.1"/>
    <property type="molecule type" value="Genomic_DNA"/>
</dbReference>
<dbReference type="GO" id="GO:0022857">
    <property type="term" value="F:transmembrane transporter activity"/>
    <property type="evidence" value="ECO:0007669"/>
    <property type="project" value="UniProtKB-UniRule"/>
</dbReference>
<keyword evidence="3" id="KW-1003">Cell membrane</keyword>
<evidence type="ECO:0000256" key="8">
    <source>
        <dbReference type="ARBA" id="ARBA00038436"/>
    </source>
</evidence>
<comment type="similarity">
    <text evidence="8 9">Belongs to the TRAP transporter small permease family.</text>
</comment>
<accession>A0AAU8A0U0</accession>
<dbReference type="GO" id="GO:0005886">
    <property type="term" value="C:plasma membrane"/>
    <property type="evidence" value="ECO:0007669"/>
    <property type="project" value="UniProtKB-SubCell"/>
</dbReference>
<evidence type="ECO:0000256" key="7">
    <source>
        <dbReference type="ARBA" id="ARBA00023136"/>
    </source>
</evidence>
<name>A0AAU8A0U0_9BURK</name>
<evidence type="ECO:0000256" key="5">
    <source>
        <dbReference type="ARBA" id="ARBA00022692"/>
    </source>
</evidence>
<keyword evidence="2 9" id="KW-0813">Transport</keyword>
<evidence type="ECO:0000313" key="11">
    <source>
        <dbReference type="EMBL" id="XCC57168.1"/>
    </source>
</evidence>
<organism evidence="11">
    <name type="scientific">Polynucleobacter sp. UK-FUSCHL-C3</name>
    <dbReference type="NCBI Taxonomy" id="2955208"/>
    <lineage>
        <taxon>Bacteria</taxon>
        <taxon>Pseudomonadati</taxon>
        <taxon>Pseudomonadota</taxon>
        <taxon>Betaproteobacteria</taxon>
        <taxon>Burkholderiales</taxon>
        <taxon>Burkholderiaceae</taxon>
        <taxon>Polynucleobacter</taxon>
    </lineage>
</organism>
<evidence type="ECO:0000259" key="10">
    <source>
        <dbReference type="Pfam" id="PF04290"/>
    </source>
</evidence>
<feature type="transmembrane region" description="Helical" evidence="9">
    <location>
        <begin position="139"/>
        <end position="160"/>
    </location>
</feature>
<evidence type="ECO:0000256" key="3">
    <source>
        <dbReference type="ARBA" id="ARBA00022475"/>
    </source>
</evidence>
<evidence type="ECO:0000256" key="4">
    <source>
        <dbReference type="ARBA" id="ARBA00022519"/>
    </source>
</evidence>
<feature type="domain" description="Tripartite ATP-independent periplasmic transporters DctQ component" evidence="10">
    <location>
        <begin position="27"/>
        <end position="159"/>
    </location>
</feature>
<feature type="transmembrane region" description="Helical" evidence="9">
    <location>
        <begin position="89"/>
        <end position="111"/>
    </location>
</feature>
<reference evidence="11" key="1">
    <citation type="submission" date="2022-06" db="EMBL/GenBank/DDBJ databases">
        <title>New Polynucleobacter species.</title>
        <authorList>
            <person name="Hahn M.W."/>
        </authorList>
    </citation>
    <scope>NUCLEOTIDE SEQUENCE</scope>
    <source>
        <strain evidence="11">UK-FUSCHL-C3</strain>
    </source>
</reference>
<comment type="subunit">
    <text evidence="9">The complex comprises the extracytoplasmic solute receptor protein and the two transmembrane proteins.</text>
</comment>
<sequence length="191" mass="21422">MQNLFLTIDRISTFVGHLFAWLVVGLTGLIGYEVFSRYVLNNPHAWAFDAQIMLYGTMFMMAGAYTLAKNGHVRGDILYGFLKPRTQAIFDLVLYIVFFIPGVVALAYAGYSFAADSWRILEHSSITADGPPLYPFKTILPIAGVFLLLQGLVEIFRCIVCIKQGEWPSREQDVEEVDVDALKAMVGKDKE</sequence>
<keyword evidence="5 9" id="KW-0812">Transmembrane</keyword>
<dbReference type="AlphaFoldDB" id="A0AAU8A0U0"/>
<evidence type="ECO:0000256" key="1">
    <source>
        <dbReference type="ARBA" id="ARBA00004429"/>
    </source>
</evidence>
<dbReference type="InterPro" id="IPR007387">
    <property type="entry name" value="TRAP_DctQ"/>
</dbReference>
<dbReference type="RefSeq" id="WP_353438198.1">
    <property type="nucleotide sequence ID" value="NZ_CP099959.1"/>
</dbReference>
<evidence type="ECO:0000256" key="6">
    <source>
        <dbReference type="ARBA" id="ARBA00022989"/>
    </source>
</evidence>
<dbReference type="InterPro" id="IPR055348">
    <property type="entry name" value="DctQ"/>
</dbReference>
<dbReference type="PANTHER" id="PTHR35011">
    <property type="entry name" value="2,3-DIKETO-L-GULONATE TRAP TRANSPORTER SMALL PERMEASE PROTEIN YIAM"/>
    <property type="match status" value="1"/>
</dbReference>
<keyword evidence="7 9" id="KW-0472">Membrane</keyword>
<evidence type="ECO:0000256" key="9">
    <source>
        <dbReference type="RuleBase" id="RU369079"/>
    </source>
</evidence>
<protein>
    <recommendedName>
        <fullName evidence="9">TRAP transporter small permease protein</fullName>
    </recommendedName>
</protein>
<comment type="subcellular location">
    <subcellularLocation>
        <location evidence="1 9">Cell inner membrane</location>
        <topology evidence="1 9">Multi-pass membrane protein</topology>
    </subcellularLocation>
</comment>
<feature type="transmembrane region" description="Helical" evidence="9">
    <location>
        <begin position="52"/>
        <end position="68"/>
    </location>
</feature>
<dbReference type="PANTHER" id="PTHR35011:SF4">
    <property type="entry name" value="SLL1102 PROTEIN"/>
    <property type="match status" value="1"/>
</dbReference>
<dbReference type="Pfam" id="PF04290">
    <property type="entry name" value="DctQ"/>
    <property type="match status" value="1"/>
</dbReference>
<keyword evidence="4 9" id="KW-0997">Cell inner membrane</keyword>
<evidence type="ECO:0000256" key="2">
    <source>
        <dbReference type="ARBA" id="ARBA00022448"/>
    </source>
</evidence>
<comment type="function">
    <text evidence="9">Part of the tripartite ATP-independent periplasmic (TRAP) transport system.</text>
</comment>
<gene>
    <name evidence="11" type="ORF">NKE59_06640</name>
</gene>
<keyword evidence="6 9" id="KW-1133">Transmembrane helix</keyword>